<protein>
    <recommendedName>
        <fullName evidence="8">Choline/ethanolamine kinase</fullName>
    </recommendedName>
</protein>
<feature type="region of interest" description="Disordered" evidence="4">
    <location>
        <begin position="352"/>
        <end position="374"/>
    </location>
</feature>
<evidence type="ECO:0000313" key="6">
    <source>
        <dbReference type="WBParaSite" id="TREG1_81830.1"/>
    </source>
</evidence>
<keyword evidence="1" id="KW-0443">Lipid metabolism</keyword>
<feature type="compositionally biased region" description="Polar residues" evidence="4">
    <location>
        <begin position="352"/>
        <end position="368"/>
    </location>
</feature>
<evidence type="ECO:0000313" key="7">
    <source>
        <dbReference type="WBParaSite" id="TREG1_81830.2"/>
    </source>
</evidence>
<name>A0AA85KDY4_TRIRE</name>
<reference evidence="6 7" key="2">
    <citation type="submission" date="2023-11" db="UniProtKB">
        <authorList>
            <consortium name="WormBaseParasite"/>
        </authorList>
    </citation>
    <scope>IDENTIFICATION</scope>
</reference>
<accession>A0AA85KDY4</accession>
<sequence length="451" mass="52196">MSVVNFTLSNDEQDSVPCPDAVPLAVDKLTDHSKSIINNLKSQCSKLLSGSWSDTRNFCVEPSRSCGLSNYLYIGFLKDDVNSAKNEPRKVLIRVYGEVLRSCTDSIVSDSVNFAILSEKRIGPKLHGVFPGGRIEEYIESRPLTTQELPLVIDVAARHMACFHKLCMPFSKTPSFIMKMLSKYLDQLTDTPEHLHRPRPKLSTNTLSQLAMEGFSFANDGHMLTEPSYDEAKSMVYRLSLIDEFNWLKRRITECYADSFPIVFCHNDFQENNLLLLNDPTVENVYRLLPIDFEYSGYNYRGFDIGNHFNEWCYDYTNSNPPYFHHNFQNYPDRFKQKFFWNAYLTEKNSDSSTEQNSRIKTATNGNYKNGDHQDSSLNPGDFNYHTGDDNDDDILWIETIYGSLLSHVFWSAWSLVQSQLSSIQFDFMEYAKVRMDHYHLMKSWLPSNHR</sequence>
<dbReference type="GO" id="GO:0004103">
    <property type="term" value="F:choline kinase activity"/>
    <property type="evidence" value="ECO:0007669"/>
    <property type="project" value="TreeGrafter"/>
</dbReference>
<dbReference type="PANTHER" id="PTHR22603">
    <property type="entry name" value="CHOLINE/ETHANOALAMINE KINASE"/>
    <property type="match status" value="1"/>
</dbReference>
<evidence type="ECO:0000256" key="3">
    <source>
        <dbReference type="ARBA" id="ARBA00038211"/>
    </source>
</evidence>
<dbReference type="WBParaSite" id="TREG1_81830.2">
    <property type="protein sequence ID" value="TREG1_81830.2"/>
    <property type="gene ID" value="TREG1_81830"/>
</dbReference>
<proteinExistence type="inferred from homology"/>
<dbReference type="Pfam" id="PF01633">
    <property type="entry name" value="Choline_kinase"/>
    <property type="match status" value="1"/>
</dbReference>
<keyword evidence="1" id="KW-0594">Phospholipid biosynthesis</keyword>
<dbReference type="Gene3D" id="3.90.1200.10">
    <property type="match status" value="1"/>
</dbReference>
<evidence type="ECO:0000313" key="5">
    <source>
        <dbReference type="Proteomes" id="UP000050795"/>
    </source>
</evidence>
<dbReference type="SUPFAM" id="SSF56112">
    <property type="entry name" value="Protein kinase-like (PK-like)"/>
    <property type="match status" value="1"/>
</dbReference>
<dbReference type="GO" id="GO:0004305">
    <property type="term" value="F:ethanolamine kinase activity"/>
    <property type="evidence" value="ECO:0007669"/>
    <property type="project" value="TreeGrafter"/>
</dbReference>
<dbReference type="InterPro" id="IPR011009">
    <property type="entry name" value="Kinase-like_dom_sf"/>
</dbReference>
<evidence type="ECO:0000256" key="2">
    <source>
        <dbReference type="ARBA" id="ARBA00023264"/>
    </source>
</evidence>
<dbReference type="Gene3D" id="3.30.200.20">
    <property type="entry name" value="Phosphorylase Kinase, domain 1"/>
    <property type="match status" value="1"/>
</dbReference>
<evidence type="ECO:0000256" key="1">
    <source>
        <dbReference type="ARBA" id="ARBA00023209"/>
    </source>
</evidence>
<evidence type="ECO:0000256" key="4">
    <source>
        <dbReference type="SAM" id="MobiDB-lite"/>
    </source>
</evidence>
<comment type="similarity">
    <text evidence="3">Belongs to the choline/ethanolamine kinase family.</text>
</comment>
<dbReference type="PANTHER" id="PTHR22603:SF93">
    <property type="entry name" value="RE24176P"/>
    <property type="match status" value="1"/>
</dbReference>
<keyword evidence="5" id="KW-1185">Reference proteome</keyword>
<dbReference type="AlphaFoldDB" id="A0AA85KDY4"/>
<keyword evidence="1" id="KW-0444">Lipid biosynthesis</keyword>
<dbReference type="GO" id="GO:0006646">
    <property type="term" value="P:phosphatidylethanolamine biosynthetic process"/>
    <property type="evidence" value="ECO:0007669"/>
    <property type="project" value="TreeGrafter"/>
</dbReference>
<dbReference type="WBParaSite" id="TREG1_81830.1">
    <property type="protein sequence ID" value="TREG1_81830.1"/>
    <property type="gene ID" value="TREG1_81830"/>
</dbReference>
<dbReference type="GO" id="GO:0005737">
    <property type="term" value="C:cytoplasm"/>
    <property type="evidence" value="ECO:0007669"/>
    <property type="project" value="TreeGrafter"/>
</dbReference>
<organism evidence="5 6">
    <name type="scientific">Trichobilharzia regenti</name>
    <name type="common">Nasal bird schistosome</name>
    <dbReference type="NCBI Taxonomy" id="157069"/>
    <lineage>
        <taxon>Eukaryota</taxon>
        <taxon>Metazoa</taxon>
        <taxon>Spiralia</taxon>
        <taxon>Lophotrochozoa</taxon>
        <taxon>Platyhelminthes</taxon>
        <taxon>Trematoda</taxon>
        <taxon>Digenea</taxon>
        <taxon>Strigeidida</taxon>
        <taxon>Schistosomatoidea</taxon>
        <taxon>Schistosomatidae</taxon>
        <taxon>Trichobilharzia</taxon>
    </lineage>
</organism>
<evidence type="ECO:0008006" key="8">
    <source>
        <dbReference type="Google" id="ProtNLM"/>
    </source>
</evidence>
<reference evidence="5" key="1">
    <citation type="submission" date="2022-06" db="EMBL/GenBank/DDBJ databases">
        <authorList>
            <person name="Berger JAMES D."/>
            <person name="Berger JAMES D."/>
        </authorList>
    </citation>
    <scope>NUCLEOTIDE SEQUENCE [LARGE SCALE GENOMIC DNA]</scope>
</reference>
<keyword evidence="2" id="KW-1208">Phospholipid metabolism</keyword>
<dbReference type="Proteomes" id="UP000050795">
    <property type="component" value="Unassembled WGS sequence"/>
</dbReference>